<sequence>MINVKVSTFEGPLDLLLHLIDKAEVDIYEISVAEITDQYMQYILQMQQMELDIASEFLVMASRLLAMKSRMLLPKKEELEPMLDEDYEELDPREELILRLIEYKKFKDVAFKLREKETVRSQIYTRPAEDIASMVTLEPEEVNPVANVSLFDLLDAFEALLEERKKPNFTKVDRDEISIDDRMTEIRQLIQDQGRVRFSELFRGQWSKDRLIVTFLALLELMKKKHIFCNQSALFGDIIISHYAEEKESGTS</sequence>
<dbReference type="RefSeq" id="WP_307390341.1">
    <property type="nucleotide sequence ID" value="NZ_BAAADK010000018.1"/>
</dbReference>
<dbReference type="PANTHER" id="PTHR33969:SF2">
    <property type="entry name" value="SEGREGATION AND CONDENSATION PROTEIN A"/>
    <property type="match status" value="1"/>
</dbReference>
<keyword evidence="7" id="KW-1185">Reference proteome</keyword>
<dbReference type="PANTHER" id="PTHR33969">
    <property type="entry name" value="SEGREGATION AND CONDENSATION PROTEIN A"/>
    <property type="match status" value="1"/>
</dbReference>
<keyword evidence="1 5" id="KW-0132">Cell division</keyword>
<comment type="subunit">
    <text evidence="5">Component of a cohesin-like complex composed of ScpA, ScpB and the Smc homodimer, in which ScpA and ScpB bind to the head domain of Smc. The presence of the three proteins is required for the association of the complex with DNA.</text>
</comment>
<comment type="similarity">
    <text evidence="5">Belongs to the ScpA family.</text>
</comment>
<comment type="function">
    <text evidence="5">Participates in chromosomal partition during cell division. May act via the formation of a condensin-like complex containing Smc and ScpB that pull DNA away from mid-cell into both cell halves.</text>
</comment>
<evidence type="ECO:0000313" key="6">
    <source>
        <dbReference type="EMBL" id="MDQ0164557.1"/>
    </source>
</evidence>
<gene>
    <name evidence="5" type="primary">scpA</name>
    <name evidence="6" type="ORF">J2S11_000457</name>
</gene>
<dbReference type="InterPro" id="IPR023093">
    <property type="entry name" value="ScpA-like_C"/>
</dbReference>
<name>A0ABT9VU97_9BACI</name>
<reference evidence="6 7" key="1">
    <citation type="submission" date="2023-07" db="EMBL/GenBank/DDBJ databases">
        <title>Genomic Encyclopedia of Type Strains, Phase IV (KMG-IV): sequencing the most valuable type-strain genomes for metagenomic binning, comparative biology and taxonomic classification.</title>
        <authorList>
            <person name="Goeker M."/>
        </authorList>
    </citation>
    <scope>NUCLEOTIDE SEQUENCE [LARGE SCALE GENOMIC DNA]</scope>
    <source>
        <strain evidence="6 7">DSM 12751</strain>
    </source>
</reference>
<proteinExistence type="inferred from homology"/>
<comment type="caution">
    <text evidence="6">The sequence shown here is derived from an EMBL/GenBank/DDBJ whole genome shotgun (WGS) entry which is preliminary data.</text>
</comment>
<evidence type="ECO:0000256" key="4">
    <source>
        <dbReference type="ARBA" id="ARBA00044777"/>
    </source>
</evidence>
<protein>
    <recommendedName>
        <fullName evidence="4 5">Segregation and condensation protein A</fullName>
    </recommendedName>
</protein>
<keyword evidence="5" id="KW-0963">Cytoplasm</keyword>
<dbReference type="InterPro" id="IPR003768">
    <property type="entry name" value="ScpA"/>
</dbReference>
<dbReference type="Pfam" id="PF02616">
    <property type="entry name" value="SMC_ScpA"/>
    <property type="match status" value="1"/>
</dbReference>
<dbReference type="Gene3D" id="1.10.10.580">
    <property type="entry name" value="Structural maintenance of chromosome 1. Chain E"/>
    <property type="match status" value="1"/>
</dbReference>
<dbReference type="HAMAP" id="MF_01805">
    <property type="entry name" value="ScpA"/>
    <property type="match status" value="1"/>
</dbReference>
<evidence type="ECO:0000256" key="2">
    <source>
        <dbReference type="ARBA" id="ARBA00022829"/>
    </source>
</evidence>
<organism evidence="6 7">
    <name type="scientific">Caldalkalibacillus horti</name>
    <dbReference type="NCBI Taxonomy" id="77523"/>
    <lineage>
        <taxon>Bacteria</taxon>
        <taxon>Bacillati</taxon>
        <taxon>Bacillota</taxon>
        <taxon>Bacilli</taxon>
        <taxon>Bacillales</taxon>
        <taxon>Bacillaceae</taxon>
        <taxon>Caldalkalibacillus</taxon>
    </lineage>
</organism>
<dbReference type="Proteomes" id="UP001235840">
    <property type="component" value="Unassembled WGS sequence"/>
</dbReference>
<evidence type="ECO:0000256" key="3">
    <source>
        <dbReference type="ARBA" id="ARBA00023306"/>
    </source>
</evidence>
<evidence type="ECO:0000256" key="5">
    <source>
        <dbReference type="HAMAP-Rule" id="MF_01805"/>
    </source>
</evidence>
<evidence type="ECO:0000313" key="7">
    <source>
        <dbReference type="Proteomes" id="UP001235840"/>
    </source>
</evidence>
<keyword evidence="3 5" id="KW-0131">Cell cycle</keyword>
<comment type="subcellular location">
    <subcellularLocation>
        <location evidence="5">Cytoplasm</location>
    </subcellularLocation>
    <text evidence="5">Associated with two foci at the outer edges of the nucleoid region in young cells, and at four foci within both cell halves in older cells.</text>
</comment>
<accession>A0ABT9VU97</accession>
<evidence type="ECO:0000256" key="1">
    <source>
        <dbReference type="ARBA" id="ARBA00022618"/>
    </source>
</evidence>
<dbReference type="Gene3D" id="6.10.250.2410">
    <property type="match status" value="1"/>
</dbReference>
<dbReference type="EMBL" id="JAUSTY010000002">
    <property type="protein sequence ID" value="MDQ0164557.1"/>
    <property type="molecule type" value="Genomic_DNA"/>
</dbReference>
<keyword evidence="2 5" id="KW-0159">Chromosome partition</keyword>